<organism evidence="1 2">
    <name type="scientific">Streptomyces asiaticus subsp. ignotus</name>
    <dbReference type="NCBI Taxonomy" id="3098222"/>
    <lineage>
        <taxon>Bacteria</taxon>
        <taxon>Bacillati</taxon>
        <taxon>Actinomycetota</taxon>
        <taxon>Actinomycetes</taxon>
        <taxon>Kitasatosporales</taxon>
        <taxon>Streptomycetaceae</taxon>
        <taxon>Streptomyces</taxon>
        <taxon>Streptomyces violaceusniger group</taxon>
    </lineage>
</organism>
<reference evidence="1 2" key="1">
    <citation type="submission" date="2023-11" db="EMBL/GenBank/DDBJ databases">
        <title>30 novel species of actinomycetes from the DSMZ collection.</title>
        <authorList>
            <person name="Nouioui I."/>
        </authorList>
    </citation>
    <scope>NUCLEOTIDE SEQUENCE [LARGE SCALE GENOMIC DNA]</scope>
    <source>
        <strain evidence="1 2">DSM 41524</strain>
    </source>
</reference>
<proteinExistence type="predicted"/>
<gene>
    <name evidence="1" type="ORF">V2J94_46925</name>
</gene>
<evidence type="ECO:0000313" key="2">
    <source>
        <dbReference type="Proteomes" id="UP001354709"/>
    </source>
</evidence>
<dbReference type="RefSeq" id="WP_330816542.1">
    <property type="nucleotide sequence ID" value="NZ_JAZBJO010000069.1"/>
</dbReference>
<keyword evidence="2" id="KW-1185">Reference proteome</keyword>
<sequence>MKNLEIGVRARDLQVLGRLRGSAIFEEKVQQRHYAHSDQEGRTERRMLKGDVHSDAARQQQQRHALIHLTVHE</sequence>
<evidence type="ECO:0008006" key="3">
    <source>
        <dbReference type="Google" id="ProtNLM"/>
    </source>
</evidence>
<name>A0ABU7QEU1_9ACTN</name>
<accession>A0ABU7QEU1</accession>
<protein>
    <recommendedName>
        <fullName evidence="3">Tn3 transposase DDE domain-containing protein</fullName>
    </recommendedName>
</protein>
<dbReference type="Proteomes" id="UP001354709">
    <property type="component" value="Unassembled WGS sequence"/>
</dbReference>
<comment type="caution">
    <text evidence="1">The sequence shown here is derived from an EMBL/GenBank/DDBJ whole genome shotgun (WGS) entry which is preliminary data.</text>
</comment>
<evidence type="ECO:0000313" key="1">
    <source>
        <dbReference type="EMBL" id="MEE4599251.1"/>
    </source>
</evidence>
<dbReference type="EMBL" id="JAZBJO010000069">
    <property type="protein sequence ID" value="MEE4599251.1"/>
    <property type="molecule type" value="Genomic_DNA"/>
</dbReference>